<accession>A0A8E2J8W4</accession>
<keyword evidence="3" id="KW-1185">Reference proteome</keyword>
<evidence type="ECO:0000313" key="3">
    <source>
        <dbReference type="Proteomes" id="UP000250266"/>
    </source>
</evidence>
<sequence length="105" mass="11830">MALIALVVSIIIIIILSIIVRVVARTVIKAIIAVILFITGTIVVILFFSQIMDRIVEDLIMTISANFILRWFNVAESSRILYVVRQLQVKVEHRVVRRRGLTGSG</sequence>
<dbReference type="AlphaFoldDB" id="A0A8E2J8W4"/>
<keyword evidence="1" id="KW-0812">Transmembrane</keyword>
<organism evidence="2 3">
    <name type="scientific">Lepidopterella palustris CBS 459.81</name>
    <dbReference type="NCBI Taxonomy" id="1314670"/>
    <lineage>
        <taxon>Eukaryota</taxon>
        <taxon>Fungi</taxon>
        <taxon>Dikarya</taxon>
        <taxon>Ascomycota</taxon>
        <taxon>Pezizomycotina</taxon>
        <taxon>Dothideomycetes</taxon>
        <taxon>Pleosporomycetidae</taxon>
        <taxon>Mytilinidiales</taxon>
        <taxon>Argynnaceae</taxon>
        <taxon>Lepidopterella</taxon>
    </lineage>
</organism>
<evidence type="ECO:0000256" key="1">
    <source>
        <dbReference type="SAM" id="Phobius"/>
    </source>
</evidence>
<gene>
    <name evidence="2" type="ORF">K432DRAFT_410949</name>
</gene>
<keyword evidence="1" id="KW-0472">Membrane</keyword>
<feature type="transmembrane region" description="Helical" evidence="1">
    <location>
        <begin position="31"/>
        <end position="52"/>
    </location>
</feature>
<keyword evidence="1" id="KW-1133">Transmembrane helix</keyword>
<evidence type="ECO:0000313" key="2">
    <source>
        <dbReference type="EMBL" id="OCK73144.1"/>
    </source>
</evidence>
<reference evidence="2 3" key="1">
    <citation type="journal article" date="2016" name="Nat. Commun.">
        <title>Ectomycorrhizal ecology is imprinted in the genome of the dominant symbiotic fungus Cenococcum geophilum.</title>
        <authorList>
            <consortium name="DOE Joint Genome Institute"/>
            <person name="Peter M."/>
            <person name="Kohler A."/>
            <person name="Ohm R.A."/>
            <person name="Kuo A."/>
            <person name="Krutzmann J."/>
            <person name="Morin E."/>
            <person name="Arend M."/>
            <person name="Barry K.W."/>
            <person name="Binder M."/>
            <person name="Choi C."/>
            <person name="Clum A."/>
            <person name="Copeland A."/>
            <person name="Grisel N."/>
            <person name="Haridas S."/>
            <person name="Kipfer T."/>
            <person name="LaButti K."/>
            <person name="Lindquist E."/>
            <person name="Lipzen A."/>
            <person name="Maire R."/>
            <person name="Meier B."/>
            <person name="Mihaltcheva S."/>
            <person name="Molinier V."/>
            <person name="Murat C."/>
            <person name="Poggeler S."/>
            <person name="Quandt C.A."/>
            <person name="Sperisen C."/>
            <person name="Tritt A."/>
            <person name="Tisserant E."/>
            <person name="Crous P.W."/>
            <person name="Henrissat B."/>
            <person name="Nehls U."/>
            <person name="Egli S."/>
            <person name="Spatafora J.W."/>
            <person name="Grigoriev I.V."/>
            <person name="Martin F.M."/>
        </authorList>
    </citation>
    <scope>NUCLEOTIDE SEQUENCE [LARGE SCALE GENOMIC DNA]</scope>
    <source>
        <strain evidence="2 3">CBS 459.81</strain>
    </source>
</reference>
<feature type="transmembrane region" description="Helical" evidence="1">
    <location>
        <begin position="6"/>
        <end position="24"/>
    </location>
</feature>
<proteinExistence type="predicted"/>
<dbReference type="EMBL" id="KV745934">
    <property type="protein sequence ID" value="OCK73144.1"/>
    <property type="molecule type" value="Genomic_DNA"/>
</dbReference>
<protein>
    <submittedName>
        <fullName evidence="2">Uncharacterized protein</fullName>
    </submittedName>
</protein>
<dbReference type="Proteomes" id="UP000250266">
    <property type="component" value="Unassembled WGS sequence"/>
</dbReference>
<name>A0A8E2J8W4_9PEZI</name>